<sequence>MPYLHLRKLYLGSKFLLPLIAGIIAFQAHISAEDIILKNGKVLENATIVGETNRTLIIQYDDGVKSFPLHLLPERYHPEVEEPVVATPAQPPADDVSADDPFAAMESQAASSDDLNSEGDGASSSNFEHFTSTERSNNTSDGFYRPVEESGHDFGNSFSDFLDYYLEGNRANGRALVAMVSEVPKSGLWVAAFAMIAVISVGTLITAIFFRIISAITKLPLSTYGKCYRVLWLSSVLAFIAGVLSAIYVPGLILWPWFALLVPLIIGGACAMVVYGQSPVHGAMSYFAFWLIGTALSLGLSYYAYSSGIPVTSDQEIESATDFLKARFGDEAESEESSD</sequence>
<evidence type="ECO:0000256" key="2">
    <source>
        <dbReference type="SAM" id="Phobius"/>
    </source>
</evidence>
<keyword evidence="2" id="KW-0472">Membrane</keyword>
<evidence type="ECO:0000313" key="4">
    <source>
        <dbReference type="Proteomes" id="UP001304300"/>
    </source>
</evidence>
<dbReference type="KEGG" id="puo:RZN69_01850"/>
<protein>
    <submittedName>
        <fullName evidence="3">Uncharacterized protein</fullName>
    </submittedName>
</protein>
<feature type="transmembrane region" description="Helical" evidence="2">
    <location>
        <begin position="287"/>
        <end position="305"/>
    </location>
</feature>
<evidence type="ECO:0000313" key="3">
    <source>
        <dbReference type="EMBL" id="WOO41815.1"/>
    </source>
</evidence>
<organism evidence="3 4">
    <name type="scientific">Rubellicoccus peritrichatus</name>
    <dbReference type="NCBI Taxonomy" id="3080537"/>
    <lineage>
        <taxon>Bacteria</taxon>
        <taxon>Pseudomonadati</taxon>
        <taxon>Verrucomicrobiota</taxon>
        <taxon>Opitutia</taxon>
        <taxon>Puniceicoccales</taxon>
        <taxon>Cerasicoccaceae</taxon>
        <taxon>Rubellicoccus</taxon>
    </lineage>
</organism>
<accession>A0AAQ3LDD9</accession>
<name>A0AAQ3LDD9_9BACT</name>
<keyword evidence="2" id="KW-1133">Transmembrane helix</keyword>
<proteinExistence type="predicted"/>
<dbReference type="Proteomes" id="UP001304300">
    <property type="component" value="Chromosome"/>
</dbReference>
<dbReference type="AlphaFoldDB" id="A0AAQ3LDD9"/>
<reference evidence="3 4" key="1">
    <citation type="submission" date="2023-10" db="EMBL/GenBank/DDBJ databases">
        <title>Rubellicoccus peritrichatus gen. nov., sp. nov., isolated from an algae of coral reef tank.</title>
        <authorList>
            <person name="Luo J."/>
        </authorList>
    </citation>
    <scope>NUCLEOTIDE SEQUENCE [LARGE SCALE GENOMIC DNA]</scope>
    <source>
        <strain evidence="3 4">CR14</strain>
    </source>
</reference>
<feature type="transmembrane region" description="Helical" evidence="2">
    <location>
        <begin position="230"/>
        <end position="249"/>
    </location>
</feature>
<feature type="transmembrane region" description="Helical" evidence="2">
    <location>
        <begin position="188"/>
        <end position="210"/>
    </location>
</feature>
<feature type="region of interest" description="Disordered" evidence="1">
    <location>
        <begin position="108"/>
        <end position="144"/>
    </location>
</feature>
<feature type="transmembrane region" description="Helical" evidence="2">
    <location>
        <begin position="255"/>
        <end position="275"/>
    </location>
</feature>
<keyword evidence="4" id="KW-1185">Reference proteome</keyword>
<dbReference type="RefSeq" id="WP_317834299.1">
    <property type="nucleotide sequence ID" value="NZ_CP136920.1"/>
</dbReference>
<feature type="compositionally biased region" description="Polar residues" evidence="1">
    <location>
        <begin position="122"/>
        <end position="141"/>
    </location>
</feature>
<keyword evidence="2" id="KW-0812">Transmembrane</keyword>
<dbReference type="EMBL" id="CP136920">
    <property type="protein sequence ID" value="WOO41815.1"/>
    <property type="molecule type" value="Genomic_DNA"/>
</dbReference>
<evidence type="ECO:0000256" key="1">
    <source>
        <dbReference type="SAM" id="MobiDB-lite"/>
    </source>
</evidence>
<gene>
    <name evidence="3" type="ORF">RZN69_01850</name>
</gene>